<reference evidence="10" key="1">
    <citation type="submission" date="2009-11" db="EMBL/GenBank/DDBJ databases">
        <title>The complete genome of Sulfurospirillum deleyianum DSM 6946.</title>
        <authorList>
            <consortium name="US DOE Joint Genome Institute (JGI-PGF)"/>
            <person name="Lucas S."/>
            <person name="Copeland A."/>
            <person name="Lapidus A."/>
            <person name="Glavina del Rio T."/>
            <person name="Dalin E."/>
            <person name="Tice H."/>
            <person name="Bruce D."/>
            <person name="Goodwin L."/>
            <person name="Pitluck S."/>
            <person name="Kyrpides N."/>
            <person name="Mavromatis K."/>
            <person name="Ivanova N."/>
            <person name="Ovchinnikova G."/>
            <person name="Munk A.C."/>
            <person name="Lu M."/>
            <person name="Brettin T."/>
            <person name="Detter J.C."/>
            <person name="Han C."/>
            <person name="Tapia R."/>
            <person name="Larimer F."/>
            <person name="Land M."/>
            <person name="Hauser L."/>
            <person name="Markowitz V."/>
            <person name="Cheng J.F."/>
            <person name="Hugenholtz P."/>
            <person name="Woyke T."/>
            <person name="Wu D."/>
            <person name="Aumann P."/>
            <person name="Schneider S."/>
            <person name="Lang E."/>
            <person name="Spring S."/>
            <person name="Klenk H.P."/>
            <person name="Eisen J.A."/>
        </authorList>
    </citation>
    <scope>NUCLEOTIDE SEQUENCE [LARGE SCALE GENOMIC DNA]</scope>
    <source>
        <strain evidence="10">ATCC 51133 / DSM 6946 / 5175</strain>
    </source>
</reference>
<feature type="transmembrane region" description="Helical" evidence="6">
    <location>
        <begin position="831"/>
        <end position="855"/>
    </location>
</feature>
<dbReference type="eggNOG" id="COG0755">
    <property type="taxonomic scope" value="Bacteria"/>
</dbReference>
<feature type="transmembrane region" description="Helical" evidence="6">
    <location>
        <begin position="771"/>
        <end position="792"/>
    </location>
</feature>
<dbReference type="PANTHER" id="PTHR30071:SF1">
    <property type="entry name" value="CYTOCHROME B_B6 PROTEIN-RELATED"/>
    <property type="match status" value="1"/>
</dbReference>
<gene>
    <name evidence="9" type="ordered locus">Sdel_0699</name>
</gene>
<keyword evidence="4 6" id="KW-1133">Transmembrane helix</keyword>
<evidence type="ECO:0000313" key="9">
    <source>
        <dbReference type="EMBL" id="ACZ11734.1"/>
    </source>
</evidence>
<evidence type="ECO:0000256" key="6">
    <source>
        <dbReference type="SAM" id="Phobius"/>
    </source>
</evidence>
<dbReference type="OrthoDB" id="9814290at2"/>
<evidence type="ECO:0000259" key="8">
    <source>
        <dbReference type="Pfam" id="PF05140"/>
    </source>
</evidence>
<feature type="transmembrane region" description="Helical" evidence="6">
    <location>
        <begin position="50"/>
        <end position="68"/>
    </location>
</feature>
<evidence type="ECO:0000256" key="2">
    <source>
        <dbReference type="ARBA" id="ARBA00022692"/>
    </source>
</evidence>
<dbReference type="PANTHER" id="PTHR30071">
    <property type="entry name" value="HEME EXPORTER PROTEIN C"/>
    <property type="match status" value="1"/>
</dbReference>
<evidence type="ECO:0000259" key="7">
    <source>
        <dbReference type="Pfam" id="PF01578"/>
    </source>
</evidence>
<feature type="transmembrane region" description="Helical" evidence="6">
    <location>
        <begin position="875"/>
        <end position="892"/>
    </location>
</feature>
<dbReference type="GO" id="GO:0005886">
    <property type="term" value="C:plasma membrane"/>
    <property type="evidence" value="ECO:0007669"/>
    <property type="project" value="TreeGrafter"/>
</dbReference>
<feature type="domain" description="ResB-like" evidence="8">
    <location>
        <begin position="211"/>
        <end position="286"/>
    </location>
</feature>
<evidence type="ECO:0000256" key="3">
    <source>
        <dbReference type="ARBA" id="ARBA00022748"/>
    </source>
</evidence>
<evidence type="ECO:0000256" key="1">
    <source>
        <dbReference type="ARBA" id="ARBA00004141"/>
    </source>
</evidence>
<keyword evidence="2 6" id="KW-0812">Transmembrane</keyword>
<keyword evidence="10" id="KW-1185">Reference proteome</keyword>
<comment type="subcellular location">
    <subcellularLocation>
        <location evidence="1">Membrane</location>
        <topology evidence="1">Multi-pass membrane protein</topology>
    </subcellularLocation>
</comment>
<protein>
    <submittedName>
        <fullName evidence="9">Cytochrome c assembly protein</fullName>
    </submittedName>
</protein>
<feature type="transmembrane region" description="Helical" evidence="6">
    <location>
        <begin position="662"/>
        <end position="678"/>
    </location>
</feature>
<feature type="domain" description="Cytochrome c assembly protein" evidence="7">
    <location>
        <begin position="656"/>
        <end position="860"/>
    </location>
</feature>
<feature type="transmembrane region" description="Helical" evidence="6">
    <location>
        <begin position="685"/>
        <end position="704"/>
    </location>
</feature>
<organism evidence="9 10">
    <name type="scientific">Sulfurospirillum deleyianum (strain ATCC 51133 / DSM 6946 / 5175)</name>
    <dbReference type="NCBI Taxonomy" id="525898"/>
    <lineage>
        <taxon>Bacteria</taxon>
        <taxon>Pseudomonadati</taxon>
        <taxon>Campylobacterota</taxon>
        <taxon>Epsilonproteobacteria</taxon>
        <taxon>Campylobacterales</taxon>
        <taxon>Sulfurospirillaceae</taxon>
        <taxon>Sulfurospirillum</taxon>
    </lineage>
</organism>
<dbReference type="GO" id="GO:0020037">
    <property type="term" value="F:heme binding"/>
    <property type="evidence" value="ECO:0007669"/>
    <property type="project" value="InterPro"/>
</dbReference>
<feature type="domain" description="ResB-like" evidence="8">
    <location>
        <begin position="73"/>
        <end position="118"/>
    </location>
</feature>
<reference evidence="9 10" key="2">
    <citation type="journal article" date="2010" name="Stand. Genomic Sci.">
        <title>Complete genome sequence of Sulfurospirillum deleyianum type strain (5175).</title>
        <authorList>
            <person name="Sikorski J."/>
            <person name="Lapidus A."/>
            <person name="Copeland A."/>
            <person name="Glavina Del Rio T."/>
            <person name="Nolan M."/>
            <person name="Lucas S."/>
            <person name="Chen F."/>
            <person name="Tice H."/>
            <person name="Cheng J.F."/>
            <person name="Saunders E."/>
            <person name="Bruce D."/>
            <person name="Goodwin L."/>
            <person name="Pitluck S."/>
            <person name="Ovchinnikova G."/>
            <person name="Pati A."/>
            <person name="Ivanova N."/>
            <person name="Mavromatis K."/>
            <person name="Chen A."/>
            <person name="Palaniappan K."/>
            <person name="Chain P."/>
            <person name="Land M."/>
            <person name="Hauser L."/>
            <person name="Chang Y.J."/>
            <person name="Jeffries C.D."/>
            <person name="Brettin T."/>
            <person name="Detter J.C."/>
            <person name="Han C."/>
            <person name="Rohde M."/>
            <person name="Lang E."/>
            <person name="Spring S."/>
            <person name="Goker M."/>
            <person name="Bristow J."/>
            <person name="Eisen J.A."/>
            <person name="Markowitz V."/>
            <person name="Hugenholtz P."/>
            <person name="Kyrpides N.C."/>
            <person name="Klenk H.P."/>
        </authorList>
    </citation>
    <scope>NUCLEOTIDE SEQUENCE [LARGE SCALE GENOMIC DNA]</scope>
    <source>
        <strain evidence="10">ATCC 51133 / DSM 6946 / 5175</strain>
    </source>
</reference>
<dbReference type="EMBL" id="CP001816">
    <property type="protein sequence ID" value="ACZ11734.1"/>
    <property type="molecule type" value="Genomic_DNA"/>
</dbReference>
<dbReference type="RefSeq" id="WP_012856500.1">
    <property type="nucleotide sequence ID" value="NC_013512.1"/>
</dbReference>
<evidence type="ECO:0000256" key="5">
    <source>
        <dbReference type="ARBA" id="ARBA00023136"/>
    </source>
</evidence>
<dbReference type="InterPro" id="IPR045062">
    <property type="entry name" value="Cyt_c_biogenesis_CcsA/CcmC"/>
</dbReference>
<dbReference type="GO" id="GO:0017004">
    <property type="term" value="P:cytochrome complex assembly"/>
    <property type="evidence" value="ECO:0007669"/>
    <property type="project" value="UniProtKB-KW"/>
</dbReference>
<name>D1B0W4_SULD5</name>
<feature type="transmembrane region" description="Helical" evidence="6">
    <location>
        <begin position="629"/>
        <end position="650"/>
    </location>
</feature>
<dbReference type="AlphaFoldDB" id="D1B0W4"/>
<feature type="transmembrane region" description="Helical" evidence="6">
    <location>
        <begin position="12"/>
        <end position="38"/>
    </location>
</feature>
<accession>D1B0W4</accession>
<dbReference type="Pfam" id="PF05140">
    <property type="entry name" value="ResB"/>
    <property type="match status" value="2"/>
</dbReference>
<keyword evidence="3" id="KW-0201">Cytochrome c-type biogenesis</keyword>
<feature type="transmembrane region" description="Helical" evidence="6">
    <location>
        <begin position="598"/>
        <end position="617"/>
    </location>
</feature>
<dbReference type="HOGENOM" id="CLU_008710_0_0_7"/>
<feature type="transmembrane region" description="Helical" evidence="6">
    <location>
        <begin position="724"/>
        <end position="750"/>
    </location>
</feature>
<dbReference type="Pfam" id="PF01578">
    <property type="entry name" value="Cytochrom_C_asm"/>
    <property type="match status" value="1"/>
</dbReference>
<dbReference type="eggNOG" id="COG1333">
    <property type="taxonomic scope" value="Bacteria"/>
</dbReference>
<keyword evidence="5 6" id="KW-0472">Membrane</keyword>
<dbReference type="STRING" id="525898.Sdel_0699"/>
<sequence length="898" mass="101262">MRVFQGVVRLLFSYGMVLFLLALLGIGGGVATFIESAYDTQTAKILIYDARWYEAVMVLLILSLVGFIYKTRMWKRLGSFLVHSAFVVILIGAGLTRYFGYEGIIHIREGEHENEMITVVPYLHLQTSEASFEHPLFLGQLGDNTFSFLHVIHGKPLSVAYKEYHYAGKGERSSLEVYVSYGTEMFTQTLHGGAGWVEEPVVISFNEMDVALTWGSKVVPLPFSLGLKDFELKRYPGSMSPSSYSSDIEVLDSHQKALFPYTIFMNHPLHYEGYTFFQSSYDLDEKGTVLEINKDPGKWPTYAGYFLLTLGFLSNFFTQKSRFLTLKASLQKSKLVMVLLFFGCLSTPILKADTNAYLEQLSRNSALHAKEELSTLLVQDMQGRIKPFSTQAVELIYKLSGRNSFYHLSAEQMILGMSAQPQMWQDIPLVTLNNARIKELLNLPKEQAYVAFSQVFDANGAYKLAQAINEANQKPQSKRGTFENELIKFDEKLNIAYLIFKGVLFKFIPLPEDKNHTWLSPNDAFANPLIAPEIKNALSHYFSGVQEGINQNQWEKASQALYTLKNYQTVHALEILPSQTHVQAEVLYNRLALFQRLIPLYFILGGIAFCLALFSLLSQKQFVLVEKSILLIFALALIAHTFALGLRWYISGHAPWSDSYESMVYIGWSAAFAGMVVFRRSLLSLSAAAIFAGIMMLVAHMSFVNPQITNLVPVLKSYWLSIHVSVITASYGFLGLGALLGIITLMLMALKKQSSKIAFNEQIKTLATINELSLIIGLSMLTVGNFFGGIWANESWGRYWGWDPKETWSYVSIIVYAFILHLRFVPKIYSLFSFSVASVFGFSSILMTYFGVNFYLTGMHSYAATGESPTVPEGVYYTLLALMLLCFLAYRGRHVRTI</sequence>
<dbReference type="InterPro" id="IPR002541">
    <property type="entry name" value="Cyt_c_assembly"/>
</dbReference>
<dbReference type="InterPro" id="IPR007816">
    <property type="entry name" value="ResB-like_domain"/>
</dbReference>
<dbReference type="KEGG" id="sdl:Sdel_0699"/>
<evidence type="ECO:0000256" key="4">
    <source>
        <dbReference type="ARBA" id="ARBA00022989"/>
    </source>
</evidence>
<feature type="transmembrane region" description="Helical" evidence="6">
    <location>
        <begin position="807"/>
        <end position="824"/>
    </location>
</feature>
<evidence type="ECO:0000313" key="10">
    <source>
        <dbReference type="Proteomes" id="UP000002222"/>
    </source>
</evidence>
<proteinExistence type="predicted"/>
<feature type="transmembrane region" description="Helical" evidence="6">
    <location>
        <begin position="80"/>
        <end position="99"/>
    </location>
</feature>
<dbReference type="Proteomes" id="UP000002222">
    <property type="component" value="Chromosome"/>
</dbReference>